<keyword evidence="1" id="KW-0472">Membrane</keyword>
<protein>
    <submittedName>
        <fullName evidence="2">Putative ovule protein</fullName>
    </submittedName>
</protein>
<organism evidence="2">
    <name type="scientific">Solanum chacoense</name>
    <name type="common">Chaco potato</name>
    <dbReference type="NCBI Taxonomy" id="4108"/>
    <lineage>
        <taxon>Eukaryota</taxon>
        <taxon>Viridiplantae</taxon>
        <taxon>Streptophyta</taxon>
        <taxon>Embryophyta</taxon>
        <taxon>Tracheophyta</taxon>
        <taxon>Spermatophyta</taxon>
        <taxon>Magnoliopsida</taxon>
        <taxon>eudicotyledons</taxon>
        <taxon>Gunneridae</taxon>
        <taxon>Pentapetalae</taxon>
        <taxon>asterids</taxon>
        <taxon>lamiids</taxon>
        <taxon>Solanales</taxon>
        <taxon>Solanaceae</taxon>
        <taxon>Solanoideae</taxon>
        <taxon>Solaneae</taxon>
        <taxon>Solanum</taxon>
    </lineage>
</organism>
<dbReference type="EMBL" id="GEDG01014333">
    <property type="protein sequence ID" value="JAP24485.1"/>
    <property type="molecule type" value="Transcribed_RNA"/>
</dbReference>
<sequence length="97" mass="11088">MATWYLGWWMVEGSKYHVELIEVRASYPDIMVLKKGHINKTSSETRVIRGLYQSVLPQAQVGQLPDFPKLAPTLISYTSILVLFQIAQYLILIALHV</sequence>
<accession>A0A0V0HVV2</accession>
<evidence type="ECO:0000256" key="1">
    <source>
        <dbReference type="SAM" id="Phobius"/>
    </source>
</evidence>
<dbReference type="AlphaFoldDB" id="A0A0V0HVV2"/>
<evidence type="ECO:0000313" key="2">
    <source>
        <dbReference type="EMBL" id="JAP24485.1"/>
    </source>
</evidence>
<name>A0A0V0HVV2_SOLCH</name>
<proteinExistence type="predicted"/>
<keyword evidence="1" id="KW-1133">Transmembrane helix</keyword>
<keyword evidence="1" id="KW-0812">Transmembrane</keyword>
<feature type="transmembrane region" description="Helical" evidence="1">
    <location>
        <begin position="74"/>
        <end position="95"/>
    </location>
</feature>
<reference evidence="2" key="1">
    <citation type="submission" date="2015-12" db="EMBL/GenBank/DDBJ databases">
        <title>Gene expression during late stages of embryo sac development: a critical building block for successful pollen-pistil interactions.</title>
        <authorList>
            <person name="Liu Y."/>
            <person name="Joly V."/>
            <person name="Sabar M."/>
            <person name="Matton D.P."/>
        </authorList>
    </citation>
    <scope>NUCLEOTIDE SEQUENCE</scope>
</reference>